<evidence type="ECO:0000313" key="5">
    <source>
        <dbReference type="Proteomes" id="UP000233435"/>
    </source>
</evidence>
<comment type="similarity">
    <text evidence="1 3">Belongs to the short-chain dehydrogenases/reductases (SDR) family.</text>
</comment>
<protein>
    <recommendedName>
        <fullName evidence="6">3-oxoacyl-ACP reductase</fullName>
    </recommendedName>
</protein>
<dbReference type="Gene3D" id="3.40.50.720">
    <property type="entry name" value="NAD(P)-binding Rossmann-like Domain"/>
    <property type="match status" value="1"/>
</dbReference>
<dbReference type="OrthoDB" id="9810734at2"/>
<dbReference type="PANTHER" id="PTHR43658">
    <property type="entry name" value="SHORT-CHAIN DEHYDROGENASE/REDUCTASE"/>
    <property type="match status" value="1"/>
</dbReference>
<reference evidence="4 5" key="1">
    <citation type="submission" date="2017-12" db="EMBL/GenBank/DDBJ databases">
        <title>Confluentibacter flavum sp. nov., isolated from the saline lake.</title>
        <authorList>
            <person name="Yu L."/>
        </authorList>
    </citation>
    <scope>NUCLEOTIDE SEQUENCE [LARGE SCALE GENOMIC DNA]</scope>
    <source>
        <strain evidence="4 5">3B</strain>
    </source>
</reference>
<evidence type="ECO:0008006" key="6">
    <source>
        <dbReference type="Google" id="ProtNLM"/>
    </source>
</evidence>
<dbReference type="InterPro" id="IPR020904">
    <property type="entry name" value="Sc_DH/Rdtase_CS"/>
</dbReference>
<dbReference type="RefSeq" id="WP_106658163.1">
    <property type="nucleotide sequence ID" value="NZ_PJEO01000009.1"/>
</dbReference>
<dbReference type="InterPro" id="IPR036291">
    <property type="entry name" value="NAD(P)-bd_dom_sf"/>
</dbReference>
<gene>
    <name evidence="4" type="ORF">CSW08_01615</name>
</gene>
<dbReference type="InterPro" id="IPR002347">
    <property type="entry name" value="SDR_fam"/>
</dbReference>
<keyword evidence="5" id="KW-1185">Reference proteome</keyword>
<dbReference type="CDD" id="cd05233">
    <property type="entry name" value="SDR_c"/>
    <property type="match status" value="1"/>
</dbReference>
<dbReference type="SUPFAM" id="SSF51735">
    <property type="entry name" value="NAD(P)-binding Rossmann-fold domains"/>
    <property type="match status" value="1"/>
</dbReference>
<name>A0A2N3HP13_9FLAO</name>
<organism evidence="4 5">
    <name type="scientific">Confluentibacter flavum</name>
    <dbReference type="NCBI Taxonomy" id="1909700"/>
    <lineage>
        <taxon>Bacteria</taxon>
        <taxon>Pseudomonadati</taxon>
        <taxon>Bacteroidota</taxon>
        <taxon>Flavobacteriia</taxon>
        <taxon>Flavobacteriales</taxon>
        <taxon>Flavobacteriaceae</taxon>
        <taxon>Confluentibacter</taxon>
    </lineage>
</organism>
<evidence type="ECO:0000313" key="4">
    <source>
        <dbReference type="EMBL" id="PKQ46723.1"/>
    </source>
</evidence>
<dbReference type="Proteomes" id="UP000233435">
    <property type="component" value="Unassembled WGS sequence"/>
</dbReference>
<accession>A0A2N3HP13</accession>
<evidence type="ECO:0000256" key="2">
    <source>
        <dbReference type="ARBA" id="ARBA00023002"/>
    </source>
</evidence>
<dbReference type="PANTHER" id="PTHR43658:SF8">
    <property type="entry name" value="17-BETA-HYDROXYSTEROID DEHYDROGENASE 14-RELATED"/>
    <property type="match status" value="1"/>
</dbReference>
<dbReference type="PRINTS" id="PR00080">
    <property type="entry name" value="SDRFAMILY"/>
</dbReference>
<dbReference type="EMBL" id="PJEO01000009">
    <property type="protein sequence ID" value="PKQ46723.1"/>
    <property type="molecule type" value="Genomic_DNA"/>
</dbReference>
<keyword evidence="2" id="KW-0560">Oxidoreductase</keyword>
<dbReference type="Pfam" id="PF00106">
    <property type="entry name" value="adh_short"/>
    <property type="match status" value="1"/>
</dbReference>
<sequence>MELRQAHIIITGAGSGFGKAMALYFSSKGASVFALDINGTSLSKLKKEDKTVHTYTCDVSNNGDVEEVVDTLFQNHSGINVLINNAGIMKNAPLVNVLNRPDGRHSMALWDEVIQVNQNGVFYMARSFINNMIKKRNKGVVINMSSIAATGNAGQTAYSASKAAVEAMTKVWAKELGVFGIRSVAIAPGFMNTMGTHEALEKTMLDKWVSKTPLNRTGAIEEVILAAQFAIENDFYNGEVLGLNGGLVL</sequence>
<dbReference type="FunFam" id="3.40.50.720:FF:000173">
    <property type="entry name" value="3-oxoacyl-[acyl-carrier protein] reductase"/>
    <property type="match status" value="1"/>
</dbReference>
<evidence type="ECO:0000256" key="1">
    <source>
        <dbReference type="ARBA" id="ARBA00006484"/>
    </source>
</evidence>
<dbReference type="PRINTS" id="PR00081">
    <property type="entry name" value="GDHRDH"/>
</dbReference>
<dbReference type="AlphaFoldDB" id="A0A2N3HP13"/>
<dbReference type="PROSITE" id="PS00061">
    <property type="entry name" value="ADH_SHORT"/>
    <property type="match status" value="1"/>
</dbReference>
<dbReference type="GO" id="GO:0016491">
    <property type="term" value="F:oxidoreductase activity"/>
    <property type="evidence" value="ECO:0007669"/>
    <property type="project" value="UniProtKB-KW"/>
</dbReference>
<comment type="caution">
    <text evidence="4">The sequence shown here is derived from an EMBL/GenBank/DDBJ whole genome shotgun (WGS) entry which is preliminary data.</text>
</comment>
<evidence type="ECO:0000256" key="3">
    <source>
        <dbReference type="RuleBase" id="RU000363"/>
    </source>
</evidence>
<proteinExistence type="inferred from homology"/>